<comment type="caution">
    <text evidence="1">The sequence shown here is derived from an EMBL/GenBank/DDBJ whole genome shotgun (WGS) entry which is preliminary data.</text>
</comment>
<keyword evidence="2" id="KW-1185">Reference proteome</keyword>
<protein>
    <submittedName>
        <fullName evidence="1">Uncharacterized protein</fullName>
    </submittedName>
</protein>
<dbReference type="EMBL" id="CM056783">
    <property type="protein sequence ID" value="KAJ8726874.1"/>
    <property type="molecule type" value="Genomic_DNA"/>
</dbReference>
<organism evidence="1 2">
    <name type="scientific">Mythimna loreyi</name>
    <dbReference type="NCBI Taxonomy" id="667449"/>
    <lineage>
        <taxon>Eukaryota</taxon>
        <taxon>Metazoa</taxon>
        <taxon>Ecdysozoa</taxon>
        <taxon>Arthropoda</taxon>
        <taxon>Hexapoda</taxon>
        <taxon>Insecta</taxon>
        <taxon>Pterygota</taxon>
        <taxon>Neoptera</taxon>
        <taxon>Endopterygota</taxon>
        <taxon>Lepidoptera</taxon>
        <taxon>Glossata</taxon>
        <taxon>Ditrysia</taxon>
        <taxon>Noctuoidea</taxon>
        <taxon>Noctuidae</taxon>
        <taxon>Noctuinae</taxon>
        <taxon>Hadenini</taxon>
        <taxon>Mythimna</taxon>
    </lineage>
</organism>
<sequence length="141" mass="15492">MERNSTADYRVSDPKGQGRPPPYTAEPPAPVIVTTHTSHTYPPQPAPVPGVVYQAGTAVIPTVVTHQPMTGTQPTPITCKSCNELIVSRVELKTSTKAHLFALMFCCLFWPLAWLPYCIDSCHDADHYCPNCNAYIGSYKN</sequence>
<evidence type="ECO:0000313" key="1">
    <source>
        <dbReference type="EMBL" id="KAJ8726874.1"/>
    </source>
</evidence>
<accession>A0ACC2QVQ9</accession>
<gene>
    <name evidence="1" type="ORF">PYW08_015271</name>
</gene>
<evidence type="ECO:0000313" key="2">
    <source>
        <dbReference type="Proteomes" id="UP001231649"/>
    </source>
</evidence>
<name>A0ACC2QVQ9_9NEOP</name>
<reference evidence="1" key="1">
    <citation type="submission" date="2023-03" db="EMBL/GenBank/DDBJ databases">
        <title>Chromosome-level genomes of two armyworms, Mythimna separata and Mythimna loreyi, provide insights into the biosynthesis and reception of sex pheromones.</title>
        <authorList>
            <person name="Zhao H."/>
        </authorList>
    </citation>
    <scope>NUCLEOTIDE SEQUENCE</scope>
    <source>
        <strain evidence="1">BeijingLab</strain>
    </source>
</reference>
<proteinExistence type="predicted"/>
<dbReference type="Proteomes" id="UP001231649">
    <property type="component" value="Chromosome 7"/>
</dbReference>